<dbReference type="RefSeq" id="WP_154756770.1">
    <property type="nucleotide sequence ID" value="NZ_WMBA01000013.1"/>
</dbReference>
<sequence>MLSPIDGTTFFHIGIGVIDLEAATEELGAGLNLTWTPPVRAVVNGWPLRIALSYEGRPYYEVIEAPVGSPWCPRDGEQAVHFGFWSDDLTAHRNLLEQKGFKVEVDGLAQGREFVYLRAPHVGVVVELAGTGEDSLWERHERNLENRR</sequence>
<name>A0A6N7YRK8_9PSEU</name>
<organism evidence="1 2">
    <name type="scientific">Amycolatopsis pithecellobii</name>
    <dbReference type="NCBI Taxonomy" id="664692"/>
    <lineage>
        <taxon>Bacteria</taxon>
        <taxon>Bacillati</taxon>
        <taxon>Actinomycetota</taxon>
        <taxon>Actinomycetes</taxon>
        <taxon>Pseudonocardiales</taxon>
        <taxon>Pseudonocardiaceae</taxon>
        <taxon>Amycolatopsis</taxon>
    </lineage>
</organism>
<gene>
    <name evidence="1" type="ORF">GKO32_11245</name>
</gene>
<comment type="caution">
    <text evidence="1">The sequence shown here is derived from an EMBL/GenBank/DDBJ whole genome shotgun (WGS) entry which is preliminary data.</text>
</comment>
<protein>
    <submittedName>
        <fullName evidence="1">VOC family protein</fullName>
    </submittedName>
</protein>
<dbReference type="Pfam" id="PF13669">
    <property type="entry name" value="Glyoxalase_4"/>
    <property type="match status" value="1"/>
</dbReference>
<dbReference type="EMBL" id="WMBA01000013">
    <property type="protein sequence ID" value="MTD54548.1"/>
    <property type="molecule type" value="Genomic_DNA"/>
</dbReference>
<accession>A0A6N7YRK8</accession>
<evidence type="ECO:0000313" key="1">
    <source>
        <dbReference type="EMBL" id="MTD54548.1"/>
    </source>
</evidence>
<evidence type="ECO:0000313" key="2">
    <source>
        <dbReference type="Proteomes" id="UP000440096"/>
    </source>
</evidence>
<proteinExistence type="predicted"/>
<dbReference type="Gene3D" id="3.10.180.10">
    <property type="entry name" value="2,3-Dihydroxybiphenyl 1,2-Dioxygenase, domain 1"/>
    <property type="match status" value="1"/>
</dbReference>
<dbReference type="SUPFAM" id="SSF54593">
    <property type="entry name" value="Glyoxalase/Bleomycin resistance protein/Dihydroxybiphenyl dioxygenase"/>
    <property type="match status" value="1"/>
</dbReference>
<dbReference type="OrthoDB" id="5185674at2"/>
<dbReference type="AlphaFoldDB" id="A0A6N7YRK8"/>
<dbReference type="Proteomes" id="UP000440096">
    <property type="component" value="Unassembled WGS sequence"/>
</dbReference>
<reference evidence="1 2" key="1">
    <citation type="submission" date="2019-11" db="EMBL/GenBank/DDBJ databases">
        <title>Draft genome of Amycolatopsis RM579.</title>
        <authorList>
            <person name="Duangmal K."/>
            <person name="Mingma R."/>
        </authorList>
    </citation>
    <scope>NUCLEOTIDE SEQUENCE [LARGE SCALE GENOMIC DNA]</scope>
    <source>
        <strain evidence="1 2">RM579</strain>
    </source>
</reference>
<dbReference type="InterPro" id="IPR029068">
    <property type="entry name" value="Glyas_Bleomycin-R_OHBP_Dase"/>
</dbReference>
<keyword evidence="2" id="KW-1185">Reference proteome</keyword>